<feature type="transmembrane region" description="Helical" evidence="1">
    <location>
        <begin position="92"/>
        <end position="110"/>
    </location>
</feature>
<gene>
    <name evidence="2" type="ORF">S12H4_03982</name>
</gene>
<protein>
    <submittedName>
        <fullName evidence="2">Uncharacterized protein</fullName>
    </submittedName>
</protein>
<name>X1QVU7_9ZZZZ</name>
<keyword evidence="1" id="KW-1133">Transmembrane helix</keyword>
<proteinExistence type="predicted"/>
<keyword evidence="1" id="KW-0472">Membrane</keyword>
<accession>X1QVU7</accession>
<keyword evidence="1" id="KW-0812">Transmembrane</keyword>
<evidence type="ECO:0000256" key="1">
    <source>
        <dbReference type="SAM" id="Phobius"/>
    </source>
</evidence>
<feature type="non-terminal residue" evidence="2">
    <location>
        <position position="343"/>
    </location>
</feature>
<dbReference type="EMBL" id="BARW01001176">
    <property type="protein sequence ID" value="GAI72398.1"/>
    <property type="molecule type" value="Genomic_DNA"/>
</dbReference>
<comment type="caution">
    <text evidence="2">The sequence shown here is derived from an EMBL/GenBank/DDBJ whole genome shotgun (WGS) entry which is preliminary data.</text>
</comment>
<reference evidence="2" key="1">
    <citation type="journal article" date="2014" name="Front. Microbiol.">
        <title>High frequency of phylogenetically diverse reductive dehalogenase-homologous genes in deep subseafloor sedimentary metagenomes.</title>
        <authorList>
            <person name="Kawai M."/>
            <person name="Futagami T."/>
            <person name="Toyoda A."/>
            <person name="Takaki Y."/>
            <person name="Nishi S."/>
            <person name="Hori S."/>
            <person name="Arai W."/>
            <person name="Tsubouchi T."/>
            <person name="Morono Y."/>
            <person name="Uchiyama I."/>
            <person name="Ito T."/>
            <person name="Fujiyama A."/>
            <person name="Inagaki F."/>
            <person name="Takami H."/>
        </authorList>
    </citation>
    <scope>NUCLEOTIDE SEQUENCE</scope>
    <source>
        <strain evidence="2">Expedition CK06-06</strain>
    </source>
</reference>
<evidence type="ECO:0000313" key="2">
    <source>
        <dbReference type="EMBL" id="GAI72398.1"/>
    </source>
</evidence>
<sequence length="343" mass="39895">MFEKFREKLKDVDPRAGQPVDWIALLVEAMQTASMGAFPVQVKGAMKEATGWLSGVESGMWENLFKYYVDAGLLTKDQATEMMKLKDTCTPMDIFFFISVALKLFGTFIGTQTSIGSNFLAQGINKKYRSNLPDPRELIPAAFIAPEKTGEVREICKRMGYKDADIDLLFLAMYRLYDEDTVRTLFLRGVLSEDEMFMRMREIGYTDTRTKEIVQSWPIIPGPGDLFHLVAKEAFEPDMIKRMGYADEFPEEQVKWLEKQGISRDWAEKYWYAHWETPSIQAGYEMLHREDPERPGQSIIDEEELDMLYRTVEIPPYWRSRLTKIAYLPYTRVDVRRMHDMGV</sequence>
<dbReference type="AlphaFoldDB" id="X1QVU7"/>
<organism evidence="2">
    <name type="scientific">marine sediment metagenome</name>
    <dbReference type="NCBI Taxonomy" id="412755"/>
    <lineage>
        <taxon>unclassified sequences</taxon>
        <taxon>metagenomes</taxon>
        <taxon>ecological metagenomes</taxon>
    </lineage>
</organism>